<accession>A0A2P6AUI2</accession>
<sequence length="77" mass="8370">MVLFLGGLAGCSQPAPEVTVDYLLAHPEELKALQQKCRLARDTVSAQTCVTVSEAQHRRFWGNGKTRYTPGGGVSHE</sequence>
<dbReference type="Proteomes" id="UP000243900">
    <property type="component" value="Unassembled WGS sequence"/>
</dbReference>
<proteinExistence type="predicted"/>
<keyword evidence="2" id="KW-1185">Reference proteome</keyword>
<name>A0A2P6AUI2_9GAMM</name>
<gene>
    <name evidence="1" type="ORF">C5O18_01960</name>
</gene>
<protein>
    <submittedName>
        <fullName evidence="1">Entry exclusion lipoprotein TrbK</fullName>
    </submittedName>
</protein>
<comment type="caution">
    <text evidence="1">The sequence shown here is derived from an EMBL/GenBank/DDBJ whole genome shotgun (WGS) entry which is preliminary data.</text>
</comment>
<keyword evidence="1" id="KW-0449">Lipoprotein</keyword>
<dbReference type="NCBIfam" id="NF033894">
    <property type="entry name" value="Eex_IncN"/>
    <property type="match status" value="1"/>
</dbReference>
<reference evidence="2" key="1">
    <citation type="submission" date="2018-02" db="EMBL/GenBank/DDBJ databases">
        <title>Genome sequencing of Solimonas sp. HR-BB.</title>
        <authorList>
            <person name="Lee Y."/>
            <person name="Jeon C.O."/>
        </authorList>
    </citation>
    <scope>NUCLEOTIDE SEQUENCE [LARGE SCALE GENOMIC DNA]</scope>
    <source>
        <strain evidence="2">HR-E</strain>
    </source>
</reference>
<organism evidence="1 2">
    <name type="scientific">Amnimonas aquatica</name>
    <dbReference type="NCBI Taxonomy" id="2094561"/>
    <lineage>
        <taxon>Bacteria</taxon>
        <taxon>Pseudomonadati</taxon>
        <taxon>Pseudomonadota</taxon>
        <taxon>Gammaproteobacteria</taxon>
        <taxon>Moraxellales</taxon>
        <taxon>Moraxellaceae</taxon>
        <taxon>Amnimonas</taxon>
    </lineage>
</organism>
<dbReference type="EMBL" id="PTQZ01000020">
    <property type="protein sequence ID" value="PQA50128.1"/>
    <property type="molecule type" value="Genomic_DNA"/>
</dbReference>
<evidence type="ECO:0000313" key="1">
    <source>
        <dbReference type="EMBL" id="PQA50128.1"/>
    </source>
</evidence>
<dbReference type="InterPro" id="IPR047937">
    <property type="entry name" value="Eex_IncN-like"/>
</dbReference>
<evidence type="ECO:0000313" key="2">
    <source>
        <dbReference type="Proteomes" id="UP000243900"/>
    </source>
</evidence>
<dbReference type="AlphaFoldDB" id="A0A2P6AUI2"/>